<dbReference type="Proteomes" id="UP001191082">
    <property type="component" value="Unassembled WGS sequence"/>
</dbReference>
<dbReference type="Gene3D" id="2.40.50.100">
    <property type="match status" value="1"/>
</dbReference>
<evidence type="ECO:0000313" key="5">
    <source>
        <dbReference type="Proteomes" id="UP001191082"/>
    </source>
</evidence>
<name>A0ABY2XF83_9RHOB</name>
<dbReference type="PANTHER" id="PTHR30469:SF38">
    <property type="entry name" value="HLYD FAMILY SECRETION PROTEIN"/>
    <property type="match status" value="1"/>
</dbReference>
<feature type="chain" id="PRO_5046367595" evidence="3">
    <location>
        <begin position="27"/>
        <end position="358"/>
    </location>
</feature>
<evidence type="ECO:0000313" key="4">
    <source>
        <dbReference type="EMBL" id="TMV15376.1"/>
    </source>
</evidence>
<dbReference type="PANTHER" id="PTHR30469">
    <property type="entry name" value="MULTIDRUG RESISTANCE PROTEIN MDTA"/>
    <property type="match status" value="1"/>
</dbReference>
<organism evidence="4 5">
    <name type="scientific">Arenibacterium halophilum</name>
    <dbReference type="NCBI Taxonomy" id="2583821"/>
    <lineage>
        <taxon>Bacteria</taxon>
        <taxon>Pseudomonadati</taxon>
        <taxon>Pseudomonadota</taxon>
        <taxon>Alphaproteobacteria</taxon>
        <taxon>Rhodobacterales</taxon>
        <taxon>Paracoccaceae</taxon>
        <taxon>Arenibacterium</taxon>
    </lineage>
</organism>
<evidence type="ECO:0000256" key="3">
    <source>
        <dbReference type="SAM" id="SignalP"/>
    </source>
</evidence>
<keyword evidence="3" id="KW-0732">Signal</keyword>
<comment type="caution">
    <text evidence="4">The sequence shown here is derived from an EMBL/GenBank/DDBJ whole genome shotgun (WGS) entry which is preliminary data.</text>
</comment>
<feature type="signal peptide" evidence="3">
    <location>
        <begin position="1"/>
        <end position="26"/>
    </location>
</feature>
<dbReference type="SUPFAM" id="SSF111369">
    <property type="entry name" value="HlyD-like secretion proteins"/>
    <property type="match status" value="1"/>
</dbReference>
<dbReference type="EMBL" id="VCPC01000001">
    <property type="protein sequence ID" value="TMV15376.1"/>
    <property type="molecule type" value="Genomic_DNA"/>
</dbReference>
<keyword evidence="2" id="KW-0175">Coiled coil</keyword>
<accession>A0ABY2XF83</accession>
<dbReference type="RefSeq" id="WP_138862721.1">
    <property type="nucleotide sequence ID" value="NZ_VCPC01000001.1"/>
</dbReference>
<dbReference type="InterPro" id="IPR006143">
    <property type="entry name" value="RND_pump_MFP"/>
</dbReference>
<dbReference type="NCBIfam" id="TIGR01730">
    <property type="entry name" value="RND_mfp"/>
    <property type="match status" value="1"/>
</dbReference>
<evidence type="ECO:0000256" key="1">
    <source>
        <dbReference type="ARBA" id="ARBA00009477"/>
    </source>
</evidence>
<keyword evidence="5" id="KW-1185">Reference proteome</keyword>
<gene>
    <name evidence="4" type="ORF">FGK64_05300</name>
</gene>
<dbReference type="Gene3D" id="2.40.30.170">
    <property type="match status" value="1"/>
</dbReference>
<evidence type="ECO:0000256" key="2">
    <source>
        <dbReference type="SAM" id="Coils"/>
    </source>
</evidence>
<dbReference type="Gene3D" id="1.10.287.470">
    <property type="entry name" value="Helix hairpin bin"/>
    <property type="match status" value="1"/>
</dbReference>
<feature type="coiled-coil region" evidence="2">
    <location>
        <begin position="135"/>
        <end position="169"/>
    </location>
</feature>
<reference evidence="4 5" key="1">
    <citation type="submission" date="2019-05" db="EMBL/GenBank/DDBJ databases">
        <title>Marivita sp. nov. isolated from sea sediment.</title>
        <authorList>
            <person name="Kim W."/>
        </authorList>
    </citation>
    <scope>NUCLEOTIDE SEQUENCE [LARGE SCALE GENOMIC DNA]</scope>
    <source>
        <strain evidence="4 5">CAU 1492</strain>
    </source>
</reference>
<protein>
    <submittedName>
        <fullName evidence="4">Efflux RND transporter periplasmic adaptor subunit</fullName>
    </submittedName>
</protein>
<dbReference type="Gene3D" id="2.40.420.20">
    <property type="match status" value="1"/>
</dbReference>
<proteinExistence type="inferred from homology"/>
<sequence length="358" mass="37667">MKKPDRIFRAGAMLLAIAVLIGPTAAETPLAVGIARATAMPDVQSQSLTGEIAARDTLNAAFPSGGRIAEVLVEEGDRVRAGAPLARMESVQQEQALRAAEAGLSTAEADYRQAVEDLDRQDQLLARGATTRISRDSAEDARTIAEGTLDQARAELDRARKSLDDTTLLAPEAATVTDRAIEPGQVVGAAQPVIELALGTDVDAVFDVPEAMLTNDDAQPGRITLSLIDQPTTTFTGTPREISPLIDASTGTVQVKVSVSDPPPDVSYGDAVRGTVTFEGAPRITLPYTALTATAEGPAVWSVDPETMQVATTLVRIARFETGRIVLAEGLEEGALVVTDGAHLLYPGRIVRDVEGPK</sequence>
<comment type="similarity">
    <text evidence="1">Belongs to the membrane fusion protein (MFP) (TC 8.A.1) family.</text>
</comment>